<evidence type="ECO:0000256" key="11">
    <source>
        <dbReference type="SAM" id="Phobius"/>
    </source>
</evidence>
<keyword evidence="8 11" id="KW-1133">Transmembrane helix</keyword>
<evidence type="ECO:0000256" key="1">
    <source>
        <dbReference type="ARBA" id="ARBA00004251"/>
    </source>
</evidence>
<dbReference type="Pfam" id="PF13855">
    <property type="entry name" value="LRR_8"/>
    <property type="match status" value="2"/>
</dbReference>
<dbReference type="Pfam" id="PF08263">
    <property type="entry name" value="LRRNT_2"/>
    <property type="match status" value="1"/>
</dbReference>
<proteinExistence type="inferred from homology"/>
<dbReference type="InterPro" id="IPR032675">
    <property type="entry name" value="LRR_dom_sf"/>
</dbReference>
<evidence type="ECO:0000256" key="7">
    <source>
        <dbReference type="ARBA" id="ARBA00022737"/>
    </source>
</evidence>
<dbReference type="InterPro" id="IPR003591">
    <property type="entry name" value="Leu-rich_rpt_typical-subtyp"/>
</dbReference>
<dbReference type="SUPFAM" id="SSF52058">
    <property type="entry name" value="L domain-like"/>
    <property type="match status" value="2"/>
</dbReference>
<feature type="domain" description="Leucine-rich repeat-containing N-terminal plant-type" evidence="13">
    <location>
        <begin position="47"/>
        <end position="86"/>
    </location>
</feature>
<dbReference type="Pfam" id="PF23598">
    <property type="entry name" value="LRR_14"/>
    <property type="match status" value="1"/>
</dbReference>
<dbReference type="SUPFAM" id="SSF52047">
    <property type="entry name" value="RNI-like"/>
    <property type="match status" value="1"/>
</dbReference>
<dbReference type="GO" id="GO:0005886">
    <property type="term" value="C:plasma membrane"/>
    <property type="evidence" value="ECO:0007669"/>
    <property type="project" value="UniProtKB-SubCell"/>
</dbReference>
<organism evidence="15">
    <name type="scientific">Setaria italica</name>
    <name type="common">Foxtail millet</name>
    <name type="synonym">Panicum italicum</name>
    <dbReference type="NCBI Taxonomy" id="4555"/>
    <lineage>
        <taxon>Eukaryota</taxon>
        <taxon>Viridiplantae</taxon>
        <taxon>Streptophyta</taxon>
        <taxon>Embryophyta</taxon>
        <taxon>Tracheophyta</taxon>
        <taxon>Spermatophyta</taxon>
        <taxon>Magnoliopsida</taxon>
        <taxon>Liliopsida</taxon>
        <taxon>Poales</taxon>
        <taxon>Poaceae</taxon>
        <taxon>PACMAD clade</taxon>
        <taxon>Panicoideae</taxon>
        <taxon>Panicodae</taxon>
        <taxon>Paniceae</taxon>
        <taxon>Cenchrinae</taxon>
        <taxon>Setaria</taxon>
    </lineage>
</organism>
<keyword evidence="5 11" id="KW-0812">Transmembrane</keyword>
<feature type="domain" description="Disease resistance R13L4/SHOC-2-like LRR" evidence="14">
    <location>
        <begin position="300"/>
        <end position="506"/>
    </location>
</feature>
<dbReference type="InterPro" id="IPR055414">
    <property type="entry name" value="LRR_R13L4/SHOC2-like"/>
</dbReference>
<dbReference type="FunFam" id="3.80.10.10:FF:000233">
    <property type="entry name" value="Leucine-rich repeat receptor-like protein kinase TDR"/>
    <property type="match status" value="1"/>
</dbReference>
<feature type="transmembrane region" description="Helical" evidence="11">
    <location>
        <begin position="916"/>
        <end position="938"/>
    </location>
</feature>
<keyword evidence="9 11" id="KW-0472">Membrane</keyword>
<keyword evidence="10" id="KW-0325">Glycoprotein</keyword>
<accession>A0A368S844</accession>
<evidence type="ECO:0000256" key="8">
    <source>
        <dbReference type="ARBA" id="ARBA00022989"/>
    </source>
</evidence>
<dbReference type="FunFam" id="3.80.10.10:FF:000649">
    <property type="entry name" value="Leucine Rich Repeat family protein"/>
    <property type="match status" value="1"/>
</dbReference>
<keyword evidence="6 12" id="KW-0732">Signal</keyword>
<evidence type="ECO:0000256" key="9">
    <source>
        <dbReference type="ARBA" id="ARBA00023136"/>
    </source>
</evidence>
<comment type="similarity">
    <text evidence="2">Belongs to the RLP family.</text>
</comment>
<dbReference type="PANTHER" id="PTHR48063:SF40">
    <property type="entry name" value="LEUCINE-RICH REPEAT-CONTAINING N-TERMINAL PLANT-TYPE DOMAIN-CONTAINING PROTEIN"/>
    <property type="match status" value="1"/>
</dbReference>
<evidence type="ECO:0000259" key="14">
    <source>
        <dbReference type="Pfam" id="PF23598"/>
    </source>
</evidence>
<dbReference type="PRINTS" id="PR00019">
    <property type="entry name" value="LEURICHRPT"/>
</dbReference>
<reference evidence="15" key="1">
    <citation type="journal article" date="2012" name="Nat. Biotechnol.">
        <title>Reference genome sequence of the model plant Setaria.</title>
        <authorList>
            <person name="Bennetzen J.L."/>
            <person name="Schmutz J."/>
            <person name="Wang H."/>
            <person name="Percifield R."/>
            <person name="Hawkins J."/>
            <person name="Pontaroli A.C."/>
            <person name="Estep M."/>
            <person name="Feng L."/>
            <person name="Vaughn J.N."/>
            <person name="Grimwood J."/>
            <person name="Jenkins J."/>
            <person name="Barry K."/>
            <person name="Lindquist E."/>
            <person name="Hellsten U."/>
            <person name="Deshpande S."/>
            <person name="Wang X."/>
            <person name="Wu X."/>
            <person name="Mitros T."/>
            <person name="Triplett J."/>
            <person name="Yang X."/>
            <person name="Ye C.Y."/>
            <person name="Mauro-Herrera M."/>
            <person name="Wang L."/>
            <person name="Li P."/>
            <person name="Sharma M."/>
            <person name="Sharma R."/>
            <person name="Ronald P.C."/>
            <person name="Panaud O."/>
            <person name="Kellogg E.A."/>
            <person name="Brutnell T.P."/>
            <person name="Doust A.N."/>
            <person name="Tuskan G.A."/>
            <person name="Rokhsar D."/>
            <person name="Devos K.M."/>
        </authorList>
    </citation>
    <scope>NUCLEOTIDE SEQUENCE [LARGE SCALE GENOMIC DNA]</scope>
    <source>
        <strain evidence="15">Yugu1</strain>
    </source>
</reference>
<evidence type="ECO:0000256" key="6">
    <source>
        <dbReference type="ARBA" id="ARBA00022729"/>
    </source>
</evidence>
<evidence type="ECO:0000256" key="2">
    <source>
        <dbReference type="ARBA" id="ARBA00009592"/>
    </source>
</evidence>
<reference evidence="15" key="2">
    <citation type="submission" date="2015-07" db="EMBL/GenBank/DDBJ databases">
        <authorList>
            <person name="Noorani M."/>
        </authorList>
    </citation>
    <scope>NUCLEOTIDE SEQUENCE</scope>
    <source>
        <strain evidence="15">Yugu1</strain>
    </source>
</reference>
<dbReference type="OrthoDB" id="655010at2759"/>
<dbReference type="PANTHER" id="PTHR48063">
    <property type="entry name" value="LRR RECEPTOR-LIKE KINASE"/>
    <property type="match status" value="1"/>
</dbReference>
<keyword evidence="7" id="KW-0677">Repeat</keyword>
<evidence type="ECO:0000256" key="3">
    <source>
        <dbReference type="ARBA" id="ARBA00022475"/>
    </source>
</evidence>
<dbReference type="SMART" id="SM00365">
    <property type="entry name" value="LRR_SD22"/>
    <property type="match status" value="7"/>
</dbReference>
<keyword evidence="4" id="KW-0433">Leucine-rich repeat</keyword>
<feature type="signal peptide" evidence="12">
    <location>
        <begin position="1"/>
        <end position="27"/>
    </location>
</feature>
<dbReference type="FunFam" id="3.80.10.10:FF:000095">
    <property type="entry name" value="LRR receptor-like serine/threonine-protein kinase GSO1"/>
    <property type="match status" value="1"/>
</dbReference>
<keyword evidence="3" id="KW-1003">Cell membrane</keyword>
<gene>
    <name evidence="15" type="ORF">SETIT_8G154700v2</name>
</gene>
<dbReference type="InterPro" id="IPR046956">
    <property type="entry name" value="RLP23-like"/>
</dbReference>
<feature type="chain" id="PRO_5017066619" evidence="12">
    <location>
        <begin position="28"/>
        <end position="975"/>
    </location>
</feature>
<comment type="subcellular location">
    <subcellularLocation>
        <location evidence="1">Cell membrane</location>
        <topology evidence="1">Single-pass type I membrane protein</topology>
    </subcellularLocation>
</comment>
<dbReference type="InterPro" id="IPR001611">
    <property type="entry name" value="Leu-rich_rpt"/>
</dbReference>
<evidence type="ECO:0000256" key="10">
    <source>
        <dbReference type="ARBA" id="ARBA00023180"/>
    </source>
</evidence>
<dbReference type="InterPro" id="IPR013210">
    <property type="entry name" value="LRR_N_plant-typ"/>
</dbReference>
<dbReference type="EMBL" id="CM003535">
    <property type="protein sequence ID" value="RCV38587.1"/>
    <property type="molecule type" value="Genomic_DNA"/>
</dbReference>
<dbReference type="SMART" id="SM00369">
    <property type="entry name" value="LRR_TYP"/>
    <property type="match status" value="8"/>
</dbReference>
<dbReference type="GO" id="GO:0009791">
    <property type="term" value="P:post-embryonic development"/>
    <property type="evidence" value="ECO:0007669"/>
    <property type="project" value="UniProtKB-ARBA"/>
</dbReference>
<name>A0A368S844_SETIT</name>
<protein>
    <submittedName>
        <fullName evidence="15">Uncharacterized protein</fullName>
    </submittedName>
</protein>
<evidence type="ECO:0000256" key="12">
    <source>
        <dbReference type="SAM" id="SignalP"/>
    </source>
</evidence>
<dbReference type="Pfam" id="PF00560">
    <property type="entry name" value="LRR_1"/>
    <property type="match status" value="6"/>
</dbReference>
<evidence type="ECO:0000256" key="4">
    <source>
        <dbReference type="ARBA" id="ARBA00022614"/>
    </source>
</evidence>
<dbReference type="Gene3D" id="3.80.10.10">
    <property type="entry name" value="Ribonuclease Inhibitor"/>
    <property type="match status" value="4"/>
</dbReference>
<dbReference type="STRING" id="4555.A0A368S844"/>
<evidence type="ECO:0000256" key="5">
    <source>
        <dbReference type="ARBA" id="ARBA00022692"/>
    </source>
</evidence>
<dbReference type="AlphaFoldDB" id="A0A368S844"/>
<evidence type="ECO:0000313" key="15">
    <source>
        <dbReference type="EMBL" id="RCV38587.1"/>
    </source>
</evidence>
<dbReference type="KEGG" id="sita:101753900"/>
<evidence type="ECO:0000259" key="13">
    <source>
        <dbReference type="Pfam" id="PF08263"/>
    </source>
</evidence>
<sequence length="975" mass="108275">MHPPATNVQSLLIAAAICSLLLVASHASPLQRPQPAGGSVLATCTPHEREALLGFKQGITSDEAGVLDSWRQDGDDCCRWRGVRCSNRTGHVLELRLGNEHANYFSSGDTLLVGQISRSLLALERLEHLDLSWNSVEGSDGRIPEFLGCLKNLEYLDLSGISFIGSVPSQLGNLSELRYLDLSYMTFLNPRDVSWLTRLPLLQYLNLKMVNLGEVVDWSLVVSMIPSLRVLDLSYCSLLSANQSVLYRNLTNLQELDLSWNYFDHPIASAWFWNITSLKNLNLGSTYMYGRFPGKALGDMASLEVLDFSGYAQTSKGIMIPNLKNLCGLKILNLGHSLLHEVATDELFENLPNKLQELYLSGNNVHGMLPIWIGQLTSLVVLDLSQNNLTGPLPVSVGHLTSLTTLTLARNRLTGHVPVEIAMLTNLTNFDLSHNDLDGVIREEHFDSLKKLEYIDLSSNSLRIEISSKWKPPFRLWYADFSTCQMGPTFPAWLQWMVDIKELHISSTGISDRIPHWFSSAFSKAIFLNVSKNNLGGGLPANLEFMSVVNLDLNSNQLTGHIPPFPENLTSMDISMNSLSGPLPANFGPNLIELFLFNNRISGHVSDSICKSEGLTNLDLADNLLEGELPQCFGNRVIMYLDVSNNSFSGRIPSSMQDCTELHVLDLSRNKFSGRLPDWIGKFVRLQFLRISHNMFFGSIPINITNLQCLQYMDTANNSISGSLPRDLSNLSALRNIYPSDFCSKGTITEDPSSLSTFLKGQQLNYGSIARIIFLNMKIIDLSLNNLTGEIPEEIATLHALVNLNLSQNHFSGNVPSRIGAIQSLESLDLSRNNLSGEVPASLSNLTFLSYLDLSYNNLEGPIPSGSQLDTLYAANPTMYTGNIGLCGPPLKKNCSSNDASREGNSGRTEGHMTDFFNLGLGCGFIVGILVAFSALLFKDEWRISYFSLLDQLYDKVYVLFFVRWLRLIRMRTVK</sequence>